<feature type="chain" id="PRO_5046547141" evidence="3">
    <location>
        <begin position="23"/>
        <end position="436"/>
    </location>
</feature>
<reference evidence="5 6" key="1">
    <citation type="submission" date="2022-10" db="EMBL/GenBank/DDBJ databases">
        <title>Chitinophaga nivalis PC15 sp. nov., isolated from Pyeongchang county, South Korea.</title>
        <authorList>
            <person name="Trinh H.N."/>
        </authorList>
    </citation>
    <scope>NUCLEOTIDE SEQUENCE [LARGE SCALE GENOMIC DNA]</scope>
    <source>
        <strain evidence="5 6">PC14</strain>
    </source>
</reference>
<evidence type="ECO:0000313" key="5">
    <source>
        <dbReference type="EMBL" id="MCW3488470.1"/>
    </source>
</evidence>
<organism evidence="5 6">
    <name type="scientific">Chitinophaga nivalis</name>
    <dbReference type="NCBI Taxonomy" id="2991709"/>
    <lineage>
        <taxon>Bacteria</taxon>
        <taxon>Pseudomonadati</taxon>
        <taxon>Bacteroidota</taxon>
        <taxon>Chitinophagia</taxon>
        <taxon>Chitinophagales</taxon>
        <taxon>Chitinophagaceae</taxon>
        <taxon>Chitinophaga</taxon>
    </lineage>
</organism>
<keyword evidence="3" id="KW-0732">Signal</keyword>
<keyword evidence="6" id="KW-1185">Reference proteome</keyword>
<evidence type="ECO:0000313" key="6">
    <source>
        <dbReference type="Proteomes" id="UP001207742"/>
    </source>
</evidence>
<evidence type="ECO:0000256" key="1">
    <source>
        <dbReference type="ARBA" id="ARBA00007734"/>
    </source>
</evidence>
<dbReference type="InterPro" id="IPR008258">
    <property type="entry name" value="Transglycosylase_SLT_dom_1"/>
</dbReference>
<evidence type="ECO:0000256" key="2">
    <source>
        <dbReference type="SAM" id="MobiDB-lite"/>
    </source>
</evidence>
<feature type="region of interest" description="Disordered" evidence="2">
    <location>
        <begin position="370"/>
        <end position="436"/>
    </location>
</feature>
<comment type="caution">
    <text evidence="5">The sequence shown here is derived from an EMBL/GenBank/DDBJ whole genome shotgun (WGS) entry which is preliminary data.</text>
</comment>
<feature type="compositionally biased region" description="Basic residues" evidence="2">
    <location>
        <begin position="401"/>
        <end position="436"/>
    </location>
</feature>
<dbReference type="Gene3D" id="1.10.530.10">
    <property type="match status" value="1"/>
</dbReference>
<sequence>MTRIFLLLLLPALCLGSVEVLGRNSNPKETVYAVNAPDTTVRVNHKVRLPKDTTIQATPTTVAVKQAAQSLPNTIRSAKVYEQINNNLVAGYVNNYATRYGQHLQVMVDRGQPYFVMIEKIFREHGIPEEMKYLAVIESSFNTNARSRVGAVGAWQFMAGTARIFGLNVGKKVDERKDFYKSTMAAAQYLTRLYDQFGDWLLVVGAYNCGPGGIQRAMKASGREDFWGMQYFLPAETRNHVYKFIATGYILDRFNNFFGVSDDNTVALAQPTENVTASYATVSKGALTEDEIYNTVEINVSGKYRLEAIAKKLDMPVAELDRFNPGFAKAMASAENSYDLRIPKEKMKQFMAEKDEMLKESVQLTLDDKATGVDRSKFPPPAKMPEKNAVAKKTTTVSGAGKKHHSVSRKHSSAKKSAASKKAKTTTGKKKTHKKR</sequence>
<evidence type="ECO:0000256" key="3">
    <source>
        <dbReference type="SAM" id="SignalP"/>
    </source>
</evidence>
<dbReference type="EMBL" id="JAPDNS010000002">
    <property type="protein sequence ID" value="MCW3488470.1"/>
    <property type="molecule type" value="Genomic_DNA"/>
</dbReference>
<dbReference type="Pfam" id="PF01464">
    <property type="entry name" value="SLT"/>
    <property type="match status" value="1"/>
</dbReference>
<proteinExistence type="inferred from homology"/>
<gene>
    <name evidence="5" type="ORF">OL497_31550</name>
</gene>
<dbReference type="RefSeq" id="WP_264735272.1">
    <property type="nucleotide sequence ID" value="NZ_JAPDNR010000001.1"/>
</dbReference>
<dbReference type="CDD" id="cd16894">
    <property type="entry name" value="MltD-like"/>
    <property type="match status" value="1"/>
</dbReference>
<dbReference type="InterPro" id="IPR023346">
    <property type="entry name" value="Lysozyme-like_dom_sf"/>
</dbReference>
<name>A0ABT3IXL4_9BACT</name>
<dbReference type="Proteomes" id="UP001207742">
    <property type="component" value="Unassembled WGS sequence"/>
</dbReference>
<dbReference type="SUPFAM" id="SSF53955">
    <property type="entry name" value="Lysozyme-like"/>
    <property type="match status" value="1"/>
</dbReference>
<dbReference type="PANTHER" id="PTHR37423">
    <property type="entry name" value="SOLUBLE LYTIC MUREIN TRANSGLYCOSYLASE-RELATED"/>
    <property type="match status" value="1"/>
</dbReference>
<accession>A0ABT3IXL4</accession>
<evidence type="ECO:0000259" key="4">
    <source>
        <dbReference type="Pfam" id="PF01464"/>
    </source>
</evidence>
<dbReference type="PANTHER" id="PTHR37423:SF2">
    <property type="entry name" value="MEMBRANE-BOUND LYTIC MUREIN TRANSGLYCOSYLASE C"/>
    <property type="match status" value="1"/>
</dbReference>
<feature type="domain" description="Transglycosylase SLT" evidence="4">
    <location>
        <begin position="123"/>
        <end position="227"/>
    </location>
</feature>
<protein>
    <submittedName>
        <fullName evidence="5">Lytic transglycosylase domain-containing protein</fullName>
    </submittedName>
</protein>
<feature type="signal peptide" evidence="3">
    <location>
        <begin position="1"/>
        <end position="22"/>
    </location>
</feature>
<comment type="similarity">
    <text evidence="1">Belongs to the transglycosylase Slt family.</text>
</comment>